<keyword evidence="3" id="KW-1185">Reference proteome</keyword>
<protein>
    <submittedName>
        <fullName evidence="2">Uncharacterized protein</fullName>
    </submittedName>
</protein>
<feature type="region of interest" description="Disordered" evidence="1">
    <location>
        <begin position="1"/>
        <end position="34"/>
    </location>
</feature>
<evidence type="ECO:0000313" key="2">
    <source>
        <dbReference type="EMBL" id="EGV19456.1"/>
    </source>
</evidence>
<dbReference type="RefSeq" id="WP_007191779.1">
    <property type="nucleotide sequence ID" value="NZ_AFWV01000003.1"/>
</dbReference>
<sequence>MSEGLNRTRLAARQVRRGRPSLNKDTSKNPQADGLNRYVGLEHLEPGDLRIRTWGNIAYGITFTNRFRAGQVLLGKRRACQRKVAVADFDGNNRGASPVSRSGSIRGTR</sequence>
<dbReference type="Proteomes" id="UP000005459">
    <property type="component" value="Unassembled WGS sequence"/>
</dbReference>
<dbReference type="STRING" id="768671.ThimaDRAFT_0902"/>
<evidence type="ECO:0000313" key="3">
    <source>
        <dbReference type="Proteomes" id="UP000005459"/>
    </source>
</evidence>
<gene>
    <name evidence="2" type="ORF">ThimaDRAFT_0902</name>
</gene>
<evidence type="ECO:0000256" key="1">
    <source>
        <dbReference type="SAM" id="MobiDB-lite"/>
    </source>
</evidence>
<dbReference type="AlphaFoldDB" id="F9U844"/>
<organism evidence="2 3">
    <name type="scientific">Thiocapsa marina 5811</name>
    <dbReference type="NCBI Taxonomy" id="768671"/>
    <lineage>
        <taxon>Bacteria</taxon>
        <taxon>Pseudomonadati</taxon>
        <taxon>Pseudomonadota</taxon>
        <taxon>Gammaproteobacteria</taxon>
        <taxon>Chromatiales</taxon>
        <taxon>Chromatiaceae</taxon>
        <taxon>Thiocapsa</taxon>
    </lineage>
</organism>
<accession>F9U844</accession>
<feature type="compositionally biased region" description="Polar residues" evidence="1">
    <location>
        <begin position="99"/>
        <end position="109"/>
    </location>
</feature>
<proteinExistence type="predicted"/>
<name>F9U844_9GAMM</name>
<dbReference type="EMBL" id="AFWV01000003">
    <property type="protein sequence ID" value="EGV19456.1"/>
    <property type="molecule type" value="Genomic_DNA"/>
</dbReference>
<feature type="region of interest" description="Disordered" evidence="1">
    <location>
        <begin position="90"/>
        <end position="109"/>
    </location>
</feature>
<dbReference type="eggNOG" id="COG0732">
    <property type="taxonomic scope" value="Bacteria"/>
</dbReference>
<reference evidence="2 3" key="1">
    <citation type="submission" date="2011-06" db="EMBL/GenBank/DDBJ databases">
        <title>The draft genome of Thiocapsa marina 5811.</title>
        <authorList>
            <consortium name="US DOE Joint Genome Institute (JGI-PGF)"/>
            <person name="Lucas S."/>
            <person name="Han J."/>
            <person name="Cheng J.-F."/>
            <person name="Goodwin L."/>
            <person name="Pitluck S."/>
            <person name="Peters L."/>
            <person name="Land M.L."/>
            <person name="Hauser L."/>
            <person name="Vogl K."/>
            <person name="Liu Z."/>
            <person name="Imhoff J."/>
            <person name="Thiel V."/>
            <person name="Frigaard N.-U."/>
            <person name="Bryant D."/>
            <person name="Woyke T.J."/>
        </authorList>
    </citation>
    <scope>NUCLEOTIDE SEQUENCE [LARGE SCALE GENOMIC DNA]</scope>
    <source>
        <strain evidence="2 3">5811</strain>
    </source>
</reference>